<keyword evidence="3" id="KW-1185">Reference proteome</keyword>
<dbReference type="InParanoid" id="A0A1Q3CM01"/>
<dbReference type="STRING" id="3775.A0A1Q3CM01"/>
<evidence type="ECO:0000313" key="3">
    <source>
        <dbReference type="Proteomes" id="UP000187406"/>
    </source>
</evidence>
<dbReference type="Pfam" id="PF25071">
    <property type="entry name" value="DUF7795"/>
    <property type="match status" value="1"/>
</dbReference>
<name>A0A1Q3CM01_CEPFO</name>
<protein>
    <recommendedName>
        <fullName evidence="1">DUF7795 domain-containing protein</fullName>
    </recommendedName>
</protein>
<reference evidence="3" key="1">
    <citation type="submission" date="2016-04" db="EMBL/GenBank/DDBJ databases">
        <title>Cephalotus genome sequencing.</title>
        <authorList>
            <person name="Fukushima K."/>
            <person name="Hasebe M."/>
            <person name="Fang X."/>
        </authorList>
    </citation>
    <scope>NUCLEOTIDE SEQUENCE [LARGE SCALE GENOMIC DNA]</scope>
    <source>
        <strain evidence="3">cv. St1</strain>
    </source>
</reference>
<gene>
    <name evidence="2" type="ORF">CFOL_v3_24725</name>
</gene>
<dbReference type="OrthoDB" id="744228at2759"/>
<evidence type="ECO:0000259" key="1">
    <source>
        <dbReference type="Pfam" id="PF25071"/>
    </source>
</evidence>
<comment type="caution">
    <text evidence="2">The sequence shown here is derived from an EMBL/GenBank/DDBJ whole genome shotgun (WGS) entry which is preliminary data.</text>
</comment>
<dbReference type="PANTHER" id="PTHR35305:SF2">
    <property type="entry name" value="FAD-BINDING PROTEIN"/>
    <property type="match status" value="1"/>
</dbReference>
<dbReference type="EMBL" id="BDDD01002366">
    <property type="protein sequence ID" value="GAV81267.1"/>
    <property type="molecule type" value="Genomic_DNA"/>
</dbReference>
<evidence type="ECO:0000313" key="2">
    <source>
        <dbReference type="EMBL" id="GAV81267.1"/>
    </source>
</evidence>
<feature type="domain" description="DUF7795" evidence="1">
    <location>
        <begin position="86"/>
        <end position="205"/>
    </location>
</feature>
<dbReference type="AlphaFoldDB" id="A0A1Q3CM01"/>
<dbReference type="InterPro" id="IPR056697">
    <property type="entry name" value="DUF7795"/>
</dbReference>
<organism evidence="2 3">
    <name type="scientific">Cephalotus follicularis</name>
    <name type="common">Albany pitcher plant</name>
    <dbReference type="NCBI Taxonomy" id="3775"/>
    <lineage>
        <taxon>Eukaryota</taxon>
        <taxon>Viridiplantae</taxon>
        <taxon>Streptophyta</taxon>
        <taxon>Embryophyta</taxon>
        <taxon>Tracheophyta</taxon>
        <taxon>Spermatophyta</taxon>
        <taxon>Magnoliopsida</taxon>
        <taxon>eudicotyledons</taxon>
        <taxon>Gunneridae</taxon>
        <taxon>Pentapetalae</taxon>
        <taxon>rosids</taxon>
        <taxon>fabids</taxon>
        <taxon>Oxalidales</taxon>
        <taxon>Cephalotaceae</taxon>
        <taxon>Cephalotus</taxon>
    </lineage>
</organism>
<proteinExistence type="predicted"/>
<accession>A0A1Q3CM01</accession>
<dbReference type="FunCoup" id="A0A1Q3CM01">
    <property type="interactions" value="532"/>
</dbReference>
<dbReference type="Proteomes" id="UP000187406">
    <property type="component" value="Unassembled WGS sequence"/>
</dbReference>
<sequence length="278" mass="31915">MYIYKYIRRETHIYLARYHKRGLWAIKAKNGGVIHRHDKKLTTSAAVEKPHKFYPVDDVKKPLVNKRKHKPTKLRMGSEEGKLDPELKEKTFHIYKSFMTGVTKLEELGTVARELLSGFQQGLEILRRPPIDRTSELIEKIIKANETKRLQLYIEAGCINICDGVQSMSKLNTCLPGLRNHLSKAKSILDELECLLGDVGDKVEMKSPCLQELEMTDYATLMAIIYSMVKQDYAMQEKIVSSLNLTSSSAELEGYCLMWSLRPFVSDGVMDQAWRIFP</sequence>
<dbReference type="PANTHER" id="PTHR35305">
    <property type="entry name" value="FAD-BINDING PROTEIN"/>
    <property type="match status" value="1"/>
</dbReference>